<reference evidence="16 17" key="1">
    <citation type="submission" date="2016-03" db="EMBL/GenBank/DDBJ databases">
        <authorList>
            <person name="Devillers H."/>
        </authorList>
    </citation>
    <scope>NUCLEOTIDE SEQUENCE [LARGE SCALE GENOMIC DNA]</scope>
    <source>
        <strain evidence="16">CBS 11717</strain>
    </source>
</reference>
<dbReference type="PROSITE" id="PS00840">
    <property type="entry name" value="SUMT_2"/>
    <property type="match status" value="1"/>
</dbReference>
<evidence type="ECO:0000313" key="16">
    <source>
        <dbReference type="EMBL" id="SCU92927.1"/>
    </source>
</evidence>
<protein>
    <submittedName>
        <fullName evidence="16">LAMI_0E12596g1_1</fullName>
    </submittedName>
</protein>
<evidence type="ECO:0000256" key="3">
    <source>
        <dbReference type="ARBA" id="ARBA00022605"/>
    </source>
</evidence>
<comment type="function">
    <text evidence="11">Siroheme synthase involved in methionine biosynthesis.</text>
</comment>
<dbReference type="GO" id="GO:0000103">
    <property type="term" value="P:sulfate assimilation"/>
    <property type="evidence" value="ECO:0007669"/>
    <property type="project" value="InterPro"/>
</dbReference>
<dbReference type="Gene3D" id="3.40.50.720">
    <property type="entry name" value="NAD(P)-binding Rossmann-like Domain"/>
    <property type="match status" value="1"/>
</dbReference>
<feature type="domain" description="Tetrapyrrole methylase" evidence="14">
    <location>
        <begin position="324"/>
        <end position="530"/>
    </location>
</feature>
<accession>A0A1G4JQ55</accession>
<dbReference type="FunFam" id="3.40.1010.10:FF:000006">
    <property type="entry name" value="Siroheme synthase, putative"/>
    <property type="match status" value="1"/>
</dbReference>
<dbReference type="InterPro" id="IPR012066">
    <property type="entry name" value="Met1_fungi"/>
</dbReference>
<dbReference type="Pfam" id="PF14824">
    <property type="entry name" value="Sirohm_synth_M"/>
    <property type="match status" value="1"/>
</dbReference>
<evidence type="ECO:0000256" key="4">
    <source>
        <dbReference type="ARBA" id="ARBA00022679"/>
    </source>
</evidence>
<evidence type="ECO:0000256" key="13">
    <source>
        <dbReference type="SAM" id="MobiDB-lite"/>
    </source>
</evidence>
<dbReference type="PANTHER" id="PTHR45790:SF6">
    <property type="entry name" value="UROPORPHYRINOGEN-III C-METHYLTRANSFERASE"/>
    <property type="match status" value="1"/>
</dbReference>
<dbReference type="InterPro" id="IPR006366">
    <property type="entry name" value="CobA/CysG_C"/>
</dbReference>
<feature type="compositionally biased region" description="Low complexity" evidence="13">
    <location>
        <begin position="290"/>
        <end position="306"/>
    </location>
</feature>
<dbReference type="GO" id="GO:0004851">
    <property type="term" value="F:uroporphyrin-III C-methyltransferase activity"/>
    <property type="evidence" value="ECO:0007669"/>
    <property type="project" value="UniProtKB-EC"/>
</dbReference>
<dbReference type="Pfam" id="PF00590">
    <property type="entry name" value="TP_methylase"/>
    <property type="match status" value="1"/>
</dbReference>
<evidence type="ECO:0000256" key="6">
    <source>
        <dbReference type="ARBA" id="ARBA00023002"/>
    </source>
</evidence>
<feature type="region of interest" description="Disordered" evidence="13">
    <location>
        <begin position="277"/>
        <end position="306"/>
    </location>
</feature>
<evidence type="ECO:0000313" key="17">
    <source>
        <dbReference type="Proteomes" id="UP000191024"/>
    </source>
</evidence>
<feature type="compositionally biased region" description="Polar residues" evidence="13">
    <location>
        <begin position="277"/>
        <end position="289"/>
    </location>
</feature>
<keyword evidence="7" id="KW-0520">NAD</keyword>
<sequence>MMNRTPLITSVNSVDEIHLLVGTHSFNLGLARIKSIVESGAYAFVFESDDENISGAIYKRFGTNNRVRVLNRKFALSDLTSLGRNVVGRVVDRVFVNLSPEEMLKAQDIYDQCIKLRIPILTFQRPELSTFHLVSTYSDPGNSGLQIAVTTNGQGCLLANRIRREIVAKLPHNISDVVTNVGHLRDRIINEDHAQLVKNHLLIQDLQETGHGTDEDAWESQKLNKLVQEFNMTEREQKLRRSRWLSQIITYYPLSQLAELRIEELAEDYSKLPPNSYWTGQTSKSDTNGNSELNLPSELSNSASSVVSADNRHVNVTTASRGRLSLVGSGPGSVSMLTLGALHEIKTADFILADKLVPETILALIPKGTETFIARKFPGNAERAQEELLEKGLEALEMGKRVVRLKQGDPYIFGRGGEEYLYFSKHGYAPQVLPGLSSALTSTVVSKIPATQRDVADQVLVCTGTGRKGALPQIPEYIKSCTSIFLMALHRSEVLVKALFKKDWPLDTPAAIIERASCPDQRITRTILKHVPEVINEIGSRPPGLLVLGDAVGALVKFDTSRFARDGEKKYFIEEGYEYDQQADLDNILLSAYVQATGE</sequence>
<evidence type="ECO:0000256" key="5">
    <source>
        <dbReference type="ARBA" id="ARBA00022691"/>
    </source>
</evidence>
<evidence type="ECO:0000256" key="10">
    <source>
        <dbReference type="ARBA" id="ARBA00052360"/>
    </source>
</evidence>
<keyword evidence="2 12" id="KW-0489">Methyltransferase</keyword>
<dbReference type="InterPro" id="IPR028281">
    <property type="entry name" value="Sirohaem_synthase_central"/>
</dbReference>
<evidence type="ECO:0000256" key="9">
    <source>
        <dbReference type="ARBA" id="ARBA00023244"/>
    </source>
</evidence>
<dbReference type="Gene3D" id="3.30.950.10">
    <property type="entry name" value="Methyltransferase, Cobalt-precorrin-4 Transmethylase, Domain 2"/>
    <property type="match status" value="1"/>
</dbReference>
<evidence type="ECO:0000256" key="11">
    <source>
        <dbReference type="ARBA" id="ARBA00055636"/>
    </source>
</evidence>
<name>A0A1G4JQ55_9SACH</name>
<keyword evidence="5" id="KW-0949">S-adenosyl-L-methionine</keyword>
<dbReference type="EMBL" id="LT598465">
    <property type="protein sequence ID" value="SCU92927.1"/>
    <property type="molecule type" value="Genomic_DNA"/>
</dbReference>
<evidence type="ECO:0000259" key="14">
    <source>
        <dbReference type="Pfam" id="PF00590"/>
    </source>
</evidence>
<evidence type="ECO:0000256" key="1">
    <source>
        <dbReference type="ARBA" id="ARBA00005879"/>
    </source>
</evidence>
<evidence type="ECO:0000256" key="8">
    <source>
        <dbReference type="ARBA" id="ARBA00023167"/>
    </source>
</evidence>
<dbReference type="STRING" id="1230905.A0A1G4JQ55"/>
<keyword evidence="9" id="KW-0627">Porphyrin biosynthesis</keyword>
<evidence type="ECO:0000256" key="7">
    <source>
        <dbReference type="ARBA" id="ARBA00023027"/>
    </source>
</evidence>
<dbReference type="FunFam" id="3.30.950.10:FF:000005">
    <property type="entry name" value="Uroporphyrin-III c-methyltransferase, putative"/>
    <property type="match status" value="1"/>
</dbReference>
<comment type="similarity">
    <text evidence="1 12">Belongs to the precorrin methyltransferase family.</text>
</comment>
<evidence type="ECO:0000256" key="12">
    <source>
        <dbReference type="RuleBase" id="RU003960"/>
    </source>
</evidence>
<dbReference type="InterPro" id="IPR050161">
    <property type="entry name" value="Siro_Cobalamin_biosynth"/>
</dbReference>
<organism evidence="16 17">
    <name type="scientific">Lachancea mirantina</name>
    <dbReference type="NCBI Taxonomy" id="1230905"/>
    <lineage>
        <taxon>Eukaryota</taxon>
        <taxon>Fungi</taxon>
        <taxon>Dikarya</taxon>
        <taxon>Ascomycota</taxon>
        <taxon>Saccharomycotina</taxon>
        <taxon>Saccharomycetes</taxon>
        <taxon>Saccharomycetales</taxon>
        <taxon>Saccharomycetaceae</taxon>
        <taxon>Lachancea</taxon>
    </lineage>
</organism>
<keyword evidence="17" id="KW-1185">Reference proteome</keyword>
<keyword evidence="3" id="KW-0028">Amino-acid biosynthesis</keyword>
<dbReference type="SUPFAM" id="SSF75615">
    <property type="entry name" value="Siroheme synthase middle domains-like"/>
    <property type="match status" value="1"/>
</dbReference>
<feature type="domain" description="Siroheme synthase central" evidence="15">
    <location>
        <begin position="144"/>
        <end position="168"/>
    </location>
</feature>
<dbReference type="InterPro" id="IPR014777">
    <property type="entry name" value="4pyrrole_Mease_sub1"/>
</dbReference>
<dbReference type="InterPro" id="IPR035996">
    <property type="entry name" value="4pyrrol_Methylase_sf"/>
</dbReference>
<dbReference type="PANTHER" id="PTHR45790">
    <property type="entry name" value="SIROHEME SYNTHASE-RELATED"/>
    <property type="match status" value="1"/>
</dbReference>
<dbReference type="Proteomes" id="UP000191024">
    <property type="component" value="Chromosome E"/>
</dbReference>
<evidence type="ECO:0000259" key="15">
    <source>
        <dbReference type="Pfam" id="PF14824"/>
    </source>
</evidence>
<evidence type="ECO:0000256" key="2">
    <source>
        <dbReference type="ARBA" id="ARBA00022603"/>
    </source>
</evidence>
<dbReference type="PROSITE" id="PS00839">
    <property type="entry name" value="SUMT_1"/>
    <property type="match status" value="1"/>
</dbReference>
<dbReference type="GO" id="GO:0019354">
    <property type="term" value="P:siroheme biosynthetic process"/>
    <property type="evidence" value="ECO:0007669"/>
    <property type="project" value="InterPro"/>
</dbReference>
<dbReference type="GO" id="GO:0016491">
    <property type="term" value="F:oxidoreductase activity"/>
    <property type="evidence" value="ECO:0007669"/>
    <property type="project" value="UniProtKB-KW"/>
</dbReference>
<dbReference type="GO" id="GO:0009086">
    <property type="term" value="P:methionine biosynthetic process"/>
    <property type="evidence" value="ECO:0007669"/>
    <property type="project" value="UniProtKB-KW"/>
</dbReference>
<dbReference type="Gene3D" id="3.40.1010.10">
    <property type="entry name" value="Cobalt-precorrin-4 Transmethylase, Domain 1"/>
    <property type="match status" value="1"/>
</dbReference>
<keyword evidence="4 12" id="KW-0808">Transferase</keyword>
<dbReference type="AlphaFoldDB" id="A0A1G4JQ55"/>
<dbReference type="InterPro" id="IPR003043">
    <property type="entry name" value="Uropor_MeTrfase_CS"/>
</dbReference>
<proteinExistence type="inferred from homology"/>
<dbReference type="InterPro" id="IPR000878">
    <property type="entry name" value="4pyrrol_Mease"/>
</dbReference>
<dbReference type="OrthoDB" id="508204at2759"/>
<dbReference type="GO" id="GO:0032259">
    <property type="term" value="P:methylation"/>
    <property type="evidence" value="ECO:0007669"/>
    <property type="project" value="UniProtKB-KW"/>
</dbReference>
<dbReference type="PIRSF" id="PIRSF036555">
    <property type="entry name" value="SUMT_yeast"/>
    <property type="match status" value="1"/>
</dbReference>
<comment type="catalytic activity">
    <reaction evidence="10">
        <text>uroporphyrinogen III + 2 S-adenosyl-L-methionine = precorrin-2 + 2 S-adenosyl-L-homocysteine + H(+)</text>
        <dbReference type="Rhea" id="RHEA:32459"/>
        <dbReference type="ChEBI" id="CHEBI:15378"/>
        <dbReference type="ChEBI" id="CHEBI:57308"/>
        <dbReference type="ChEBI" id="CHEBI:57856"/>
        <dbReference type="ChEBI" id="CHEBI:58827"/>
        <dbReference type="ChEBI" id="CHEBI:59789"/>
        <dbReference type="EC" id="2.1.1.107"/>
    </reaction>
</comment>
<keyword evidence="6" id="KW-0560">Oxidoreductase</keyword>
<gene>
    <name evidence="16" type="ORF">LAMI_0E12596G</name>
</gene>
<keyword evidence="8" id="KW-0486">Methionine biosynthesis</keyword>
<dbReference type="InterPro" id="IPR014776">
    <property type="entry name" value="4pyrrole_Mease_sub2"/>
</dbReference>
<dbReference type="SUPFAM" id="SSF53790">
    <property type="entry name" value="Tetrapyrrole methylase"/>
    <property type="match status" value="1"/>
</dbReference>
<dbReference type="CDD" id="cd11642">
    <property type="entry name" value="SUMT"/>
    <property type="match status" value="1"/>
</dbReference>